<dbReference type="Gene3D" id="3.30.450.380">
    <property type="match status" value="1"/>
</dbReference>
<organism evidence="3 4">
    <name type="scientific">Hydrogenibacillus schlegelii</name>
    <name type="common">Bacillus schlegelii</name>
    <dbReference type="NCBI Taxonomy" id="1484"/>
    <lineage>
        <taxon>Bacteria</taxon>
        <taxon>Bacillati</taxon>
        <taxon>Bacillota</taxon>
        <taxon>Bacilli</taxon>
        <taxon>Bacillales</taxon>
        <taxon>Bacillales Family X. Incertae Sedis</taxon>
        <taxon>Hydrogenibacillus</taxon>
    </lineage>
</organism>
<feature type="domain" description="AAA+ ATPase" evidence="2">
    <location>
        <begin position="247"/>
        <end position="401"/>
    </location>
</feature>
<dbReference type="InterPro" id="IPR027417">
    <property type="entry name" value="P-loop_NTPase"/>
</dbReference>
<name>A0A2T5G418_HYDSH</name>
<dbReference type="InterPro" id="IPR050921">
    <property type="entry name" value="T4SS_GSP_E_ATPase"/>
</dbReference>
<comment type="caution">
    <text evidence="3">The sequence shown here is derived from an EMBL/GenBank/DDBJ whole genome shotgun (WGS) entry which is preliminary data.</text>
</comment>
<keyword evidence="3" id="KW-0378">Hydrolase</keyword>
<reference evidence="3 4" key="1">
    <citation type="submission" date="2017-08" db="EMBL/GenBank/DDBJ databases">
        <title>Burning lignite coal seam in the remote Altai Mountains harbors a hydrogen-driven thermophilic microbial community.</title>
        <authorList>
            <person name="Kadnikov V.V."/>
            <person name="Mardanov A.V."/>
            <person name="Ivasenko D."/>
            <person name="Beletsky A.V."/>
            <person name="Karnachuk O.V."/>
            <person name="Ravin N.V."/>
        </authorList>
    </citation>
    <scope>NUCLEOTIDE SEQUENCE [LARGE SCALE GENOMIC DNA]</scope>
    <source>
        <strain evidence="3">AL33</strain>
    </source>
</reference>
<accession>A0A2T5G418</accession>
<dbReference type="GO" id="GO:0016887">
    <property type="term" value="F:ATP hydrolysis activity"/>
    <property type="evidence" value="ECO:0007669"/>
    <property type="project" value="InterPro"/>
</dbReference>
<evidence type="ECO:0000313" key="4">
    <source>
        <dbReference type="Proteomes" id="UP000244180"/>
    </source>
</evidence>
<dbReference type="InterPro" id="IPR003593">
    <property type="entry name" value="AAA+_ATPase"/>
</dbReference>
<comment type="similarity">
    <text evidence="1">Belongs to the GSP E family.</text>
</comment>
<dbReference type="SUPFAM" id="SSF52540">
    <property type="entry name" value="P-loop containing nucleoside triphosphate hydrolases"/>
    <property type="match status" value="1"/>
</dbReference>
<evidence type="ECO:0000313" key="3">
    <source>
        <dbReference type="EMBL" id="PTQ50934.1"/>
    </source>
</evidence>
<dbReference type="AlphaFoldDB" id="A0A2T5G418"/>
<dbReference type="EMBL" id="PEBV01000061">
    <property type="protein sequence ID" value="PTQ50934.1"/>
    <property type="molecule type" value="Genomic_DNA"/>
</dbReference>
<dbReference type="PANTHER" id="PTHR30486">
    <property type="entry name" value="TWITCHING MOTILITY PROTEIN PILT"/>
    <property type="match status" value="1"/>
</dbReference>
<dbReference type="SMART" id="SM00382">
    <property type="entry name" value="AAA"/>
    <property type="match status" value="1"/>
</dbReference>
<evidence type="ECO:0000259" key="2">
    <source>
        <dbReference type="SMART" id="SM00382"/>
    </source>
</evidence>
<gene>
    <name evidence="3" type="ORF">HSCHL_2046</name>
</gene>
<dbReference type="CDD" id="cd01130">
    <property type="entry name" value="VirB11-like_ATPase"/>
    <property type="match status" value="1"/>
</dbReference>
<dbReference type="Pfam" id="PF00437">
    <property type="entry name" value="T2SSE"/>
    <property type="match status" value="1"/>
</dbReference>
<evidence type="ECO:0000256" key="1">
    <source>
        <dbReference type="ARBA" id="ARBA00006611"/>
    </source>
</evidence>
<dbReference type="PANTHER" id="PTHR30486:SF15">
    <property type="entry name" value="TYPE II_IV SECRETION SYSTEM ATPASE"/>
    <property type="match status" value="1"/>
</dbReference>
<dbReference type="RefSeq" id="WP_273000797.1">
    <property type="nucleotide sequence ID" value="NZ_PEBV01000061.1"/>
</dbReference>
<protein>
    <submittedName>
        <fullName evidence="3">Type II/IV secretion system ATP hydrolase TadA/VirB11/CpaF, TadA subfamily</fullName>
    </submittedName>
</protein>
<dbReference type="Gene3D" id="3.40.50.300">
    <property type="entry name" value="P-loop containing nucleotide triphosphate hydrolases"/>
    <property type="match status" value="1"/>
</dbReference>
<dbReference type="Proteomes" id="UP000244180">
    <property type="component" value="Unassembled WGS sequence"/>
</dbReference>
<dbReference type="InterPro" id="IPR001482">
    <property type="entry name" value="T2SS/T4SS_dom"/>
</dbReference>
<proteinExistence type="inferred from homology"/>
<sequence>MPLKIMEEALTQDQTRQADRDLVKSILSRFGKTTVPVELRQADRSVDRTGDFPLPEEEYIRLREQVRRIVSERADVLSGSPRDPQVRSQFRNVALTAMRNFNISVDYEDEHRVIDRLFGDVLGYGILEKYFYDSEITEIIVRGTSVQYVKHGKRHVAPESFDSLEQARYVIERMLAPTGRRLDLANPRVSARLPDGSRMMAHIAPVAADGILASIRRFRQDITADVLVKSKSLSREVLAFLRTAVVARQNIVVVGGTGSGKTTLLNVLAGYVPDGESIVTIEDTAELRLQHTDVRRLEGRPPNVEGKGEITLRLLVQDALRMFPDRIIVGECRGGEAFDMLQAMNTGHPGSMTTVHANSARNAIARLMSMVMMAGMDLPRDAILDMIAEAVDLIVFITRERSGRRRLDHIVEVVGPKKRPDGMTVDIELNELWRYDPEADAFRWVAKTFRREDTFRFFGWKGAAHGA</sequence>